<evidence type="ECO:0000256" key="4">
    <source>
        <dbReference type="SAM" id="MobiDB-lite"/>
    </source>
</evidence>
<dbReference type="AlphaFoldDB" id="A0A7Y0HS52"/>
<feature type="compositionally biased region" description="Low complexity" evidence="4">
    <location>
        <begin position="146"/>
        <end position="163"/>
    </location>
</feature>
<dbReference type="Pfam" id="PF01730">
    <property type="entry name" value="UreF"/>
    <property type="match status" value="1"/>
</dbReference>
<dbReference type="Gene3D" id="1.10.4190.10">
    <property type="entry name" value="Urease accessory protein UreF"/>
    <property type="match status" value="1"/>
</dbReference>
<gene>
    <name evidence="3" type="primary">ureF</name>
    <name evidence="5" type="ORF">G1C95_1973</name>
</gene>
<comment type="function">
    <text evidence="3">Required for maturation of urease via the functional incorporation of the urease nickel metallocenter.</text>
</comment>
<dbReference type="EMBL" id="JAAIII010000006">
    <property type="protein sequence ID" value="NMM94785.1"/>
    <property type="molecule type" value="Genomic_DNA"/>
</dbReference>
<proteinExistence type="inferred from homology"/>
<evidence type="ECO:0000256" key="3">
    <source>
        <dbReference type="HAMAP-Rule" id="MF_01385"/>
    </source>
</evidence>
<dbReference type="Proteomes" id="UP000532194">
    <property type="component" value="Unassembled WGS sequence"/>
</dbReference>
<dbReference type="PANTHER" id="PTHR33620">
    <property type="entry name" value="UREASE ACCESSORY PROTEIN F"/>
    <property type="match status" value="1"/>
</dbReference>
<feature type="region of interest" description="Disordered" evidence="4">
    <location>
        <begin position="135"/>
        <end position="171"/>
    </location>
</feature>
<dbReference type="InterPro" id="IPR002639">
    <property type="entry name" value="UreF"/>
</dbReference>
<dbReference type="PANTHER" id="PTHR33620:SF1">
    <property type="entry name" value="UREASE ACCESSORY PROTEIN F"/>
    <property type="match status" value="1"/>
</dbReference>
<dbReference type="GO" id="GO:0005737">
    <property type="term" value="C:cytoplasm"/>
    <property type="evidence" value="ECO:0007669"/>
    <property type="project" value="UniProtKB-SubCell"/>
</dbReference>
<keyword evidence="6" id="KW-1185">Reference proteome</keyword>
<evidence type="ECO:0000313" key="6">
    <source>
        <dbReference type="Proteomes" id="UP000532194"/>
    </source>
</evidence>
<name>A0A7Y0HS52_9BIFI</name>
<keyword evidence="2 3" id="KW-0143">Chaperone</keyword>
<accession>A0A7Y0HS52</accession>
<dbReference type="GO" id="GO:0016151">
    <property type="term" value="F:nickel cation binding"/>
    <property type="evidence" value="ECO:0007669"/>
    <property type="project" value="UniProtKB-UniRule"/>
</dbReference>
<keyword evidence="1 3" id="KW-0996">Nickel insertion</keyword>
<dbReference type="HAMAP" id="MF_01385">
    <property type="entry name" value="UreF"/>
    <property type="match status" value="1"/>
</dbReference>
<dbReference type="InterPro" id="IPR038277">
    <property type="entry name" value="UreF_sf"/>
</dbReference>
<evidence type="ECO:0000256" key="1">
    <source>
        <dbReference type="ARBA" id="ARBA00022988"/>
    </source>
</evidence>
<organism evidence="5 6">
    <name type="scientific">Bifidobacterium oedipodis</name>
    <dbReference type="NCBI Taxonomy" id="2675322"/>
    <lineage>
        <taxon>Bacteria</taxon>
        <taxon>Bacillati</taxon>
        <taxon>Actinomycetota</taxon>
        <taxon>Actinomycetes</taxon>
        <taxon>Bifidobacteriales</taxon>
        <taxon>Bifidobacteriaceae</taxon>
        <taxon>Bifidobacterium</taxon>
    </lineage>
</organism>
<comment type="similarity">
    <text evidence="3">Belongs to the UreF family.</text>
</comment>
<evidence type="ECO:0000256" key="2">
    <source>
        <dbReference type="ARBA" id="ARBA00023186"/>
    </source>
</evidence>
<sequence>MASMFSSDDVTELQRLNYLQVCDSVFPVGAFALSNGMETFVQRDIIRSNEDFARYVENYLEVAAYKEIGYMVLAGRLASDKRLSADGFARKLAELDELCAALTAPREIREGQNKMCMRFIKLVDQMEEHPLQPADSRHLAGHMAAGSTPAKPSTGSTATSTATMPIAPCTPTPIKSANRTVPHLDAYKELIDANQAFGMHAIAMGLFAADKAPSLREAAITYCYSLISALTVCAVKAVPVSQYAGQIAVRNSFPDMVAAVDLAFTLKPDDLGISGAYLDIAAMQHETLYSRLYMS</sequence>
<comment type="subcellular location">
    <subcellularLocation>
        <location evidence="3">Cytoplasm</location>
    </subcellularLocation>
</comment>
<keyword evidence="3" id="KW-0963">Cytoplasm</keyword>
<evidence type="ECO:0000313" key="5">
    <source>
        <dbReference type="EMBL" id="NMM94785.1"/>
    </source>
</evidence>
<protein>
    <recommendedName>
        <fullName evidence="3">Urease accessory protein UreF</fullName>
    </recommendedName>
</protein>
<reference evidence="5 6" key="1">
    <citation type="submission" date="2020-02" db="EMBL/GenBank/DDBJ databases">
        <title>Characterization of phylogenetic diversity of novel bifidobacterial species isolated in Czech ZOOs.</title>
        <authorList>
            <person name="Lugli G.A."/>
            <person name="Vera N.B."/>
            <person name="Ventura M."/>
        </authorList>
    </citation>
    <scope>NUCLEOTIDE SEQUENCE [LARGE SCALE GENOMIC DNA]</scope>
    <source>
        <strain evidence="5 6">DSM 109957</strain>
    </source>
</reference>
<comment type="caution">
    <text evidence="5">The sequence shown here is derived from an EMBL/GenBank/DDBJ whole genome shotgun (WGS) entry which is preliminary data.</text>
</comment>
<dbReference type="RefSeq" id="WP_169172796.1">
    <property type="nucleotide sequence ID" value="NZ_JAAIII010000006.1"/>
</dbReference>
<comment type="subunit">
    <text evidence="3">UreD, UreF and UreG form a complex that acts as a GTP-hydrolysis-dependent molecular chaperone, activating the urease apoprotein by helping to assemble the nickel containing metallocenter of UreC. The UreE protein probably delivers the nickel.</text>
</comment>